<protein>
    <submittedName>
        <fullName evidence="2">Uncharacterized protein</fullName>
    </submittedName>
</protein>
<proteinExistence type="predicted"/>
<evidence type="ECO:0000313" key="2">
    <source>
        <dbReference type="EMBL" id="PWN38334.1"/>
    </source>
</evidence>
<feature type="region of interest" description="Disordered" evidence="1">
    <location>
        <begin position="212"/>
        <end position="329"/>
    </location>
</feature>
<keyword evidence="3" id="KW-1185">Reference proteome</keyword>
<accession>A0A316VM20</accession>
<feature type="compositionally biased region" description="Polar residues" evidence="1">
    <location>
        <begin position="283"/>
        <end position="293"/>
    </location>
</feature>
<dbReference type="AlphaFoldDB" id="A0A316VM20"/>
<feature type="compositionally biased region" description="Basic and acidic residues" evidence="1">
    <location>
        <begin position="261"/>
        <end position="272"/>
    </location>
</feature>
<feature type="compositionally biased region" description="Basic and acidic residues" evidence="1">
    <location>
        <begin position="296"/>
        <end position="321"/>
    </location>
</feature>
<dbReference type="GeneID" id="37020243"/>
<evidence type="ECO:0000313" key="3">
    <source>
        <dbReference type="Proteomes" id="UP000245771"/>
    </source>
</evidence>
<reference evidence="2 3" key="1">
    <citation type="journal article" date="2018" name="Mol. Biol. Evol.">
        <title>Broad Genomic Sampling Reveals a Smut Pathogenic Ancestry of the Fungal Clade Ustilaginomycotina.</title>
        <authorList>
            <person name="Kijpornyongpan T."/>
            <person name="Mondo S.J."/>
            <person name="Barry K."/>
            <person name="Sandor L."/>
            <person name="Lee J."/>
            <person name="Lipzen A."/>
            <person name="Pangilinan J."/>
            <person name="LaButti K."/>
            <person name="Hainaut M."/>
            <person name="Henrissat B."/>
            <person name="Grigoriev I.V."/>
            <person name="Spatafora J.W."/>
            <person name="Aime M.C."/>
        </authorList>
    </citation>
    <scope>NUCLEOTIDE SEQUENCE [LARGE SCALE GENOMIC DNA]</scope>
    <source>
        <strain evidence="2 3">MCA 3882</strain>
    </source>
</reference>
<sequence>MKKKDMIFDFYIDKSEPGKPLRVCTFCKDKWRNNDRRRLIDHMIGCPKAPKRLKEELLQRDKKDALTKQAATQQKQASQQMAFRAEETNHRRRSRNWISKTEEEYTQRSFSDEEEEHEEGRQRDTITREERENLDRLLIEMIYQCELPISLVMQPSFLAYIKSIRPAYYNYGLPKTNDIANAIVEKIEQRARKVRKQIRGVDFLGERSRSQDASFYEQEGGGGGSSREISYRSQGLSDRQSRDLGIGPSRDTRNLPSPEWVIRERERDRERYSYPSTDPEIAQSRNIVSQSPSPERILRARERAKEARAKARERARERSEPFSDPSDFI</sequence>
<feature type="compositionally biased region" description="Polar residues" evidence="1">
    <location>
        <begin position="227"/>
        <end position="238"/>
    </location>
</feature>
<dbReference type="InParanoid" id="A0A316VM20"/>
<evidence type="ECO:0000256" key="1">
    <source>
        <dbReference type="SAM" id="MobiDB-lite"/>
    </source>
</evidence>
<feature type="region of interest" description="Disordered" evidence="1">
    <location>
        <begin position="64"/>
        <end position="127"/>
    </location>
</feature>
<dbReference type="RefSeq" id="XP_025358636.1">
    <property type="nucleotide sequence ID" value="XM_025498462.1"/>
</dbReference>
<name>A0A316VM20_9BASI</name>
<feature type="compositionally biased region" description="Basic and acidic residues" evidence="1">
    <location>
        <begin position="118"/>
        <end position="127"/>
    </location>
</feature>
<feature type="compositionally biased region" description="Low complexity" evidence="1">
    <location>
        <begin position="67"/>
        <end position="80"/>
    </location>
</feature>
<gene>
    <name evidence="2" type="ORF">FA14DRAFT_159946</name>
</gene>
<organism evidence="2 3">
    <name type="scientific">Meira miltonrushii</name>
    <dbReference type="NCBI Taxonomy" id="1280837"/>
    <lineage>
        <taxon>Eukaryota</taxon>
        <taxon>Fungi</taxon>
        <taxon>Dikarya</taxon>
        <taxon>Basidiomycota</taxon>
        <taxon>Ustilaginomycotina</taxon>
        <taxon>Exobasidiomycetes</taxon>
        <taxon>Exobasidiales</taxon>
        <taxon>Brachybasidiaceae</taxon>
        <taxon>Meira</taxon>
    </lineage>
</organism>
<dbReference type="EMBL" id="KZ819602">
    <property type="protein sequence ID" value="PWN38334.1"/>
    <property type="molecule type" value="Genomic_DNA"/>
</dbReference>
<dbReference type="Proteomes" id="UP000245771">
    <property type="component" value="Unassembled WGS sequence"/>
</dbReference>